<dbReference type="GO" id="GO:0046654">
    <property type="term" value="P:tetrahydrofolate biosynthetic process"/>
    <property type="evidence" value="ECO:0007669"/>
    <property type="project" value="InterPro"/>
</dbReference>
<reference evidence="7 8" key="1">
    <citation type="submission" date="2019-04" db="EMBL/GenBank/DDBJ databases">
        <title>Complete genome sequence of Arthrobacter sp. ZXY-2 associated with effective atrazine degradation and salt adaptation.</title>
        <authorList>
            <person name="Zhao X."/>
        </authorList>
    </citation>
    <scope>NUCLEOTIDE SEQUENCE [LARGE SCALE GENOMIC DNA]</scope>
    <source>
        <strain evidence="8">ZP60</strain>
    </source>
</reference>
<dbReference type="RefSeq" id="WP_015761572.1">
    <property type="nucleotide sequence ID" value="NZ_CP039375.1"/>
</dbReference>
<dbReference type="PANTHER" id="PTHR11109">
    <property type="entry name" value="GTP CYCLOHYDROLASE I"/>
    <property type="match status" value="1"/>
</dbReference>
<organism evidence="7 8">
    <name type="scientific">Halomicrobium mukohataei</name>
    <dbReference type="NCBI Taxonomy" id="57705"/>
    <lineage>
        <taxon>Archaea</taxon>
        <taxon>Methanobacteriati</taxon>
        <taxon>Methanobacteriota</taxon>
        <taxon>Stenosarchaea group</taxon>
        <taxon>Halobacteria</taxon>
        <taxon>Halobacteriales</taxon>
        <taxon>Haloarculaceae</taxon>
        <taxon>Halomicrobium</taxon>
    </lineage>
</organism>
<comment type="pathway">
    <text evidence="2">Cofactor biosynthesis; 7,8-dihydroneopterin triphosphate biosynthesis; 7,8-dihydroneopterin triphosphate from GTP: step 1/1.</text>
</comment>
<dbReference type="EMBL" id="CP039375">
    <property type="protein sequence ID" value="QCD65233.1"/>
    <property type="molecule type" value="Genomic_DNA"/>
</dbReference>
<dbReference type="GO" id="GO:0005737">
    <property type="term" value="C:cytoplasm"/>
    <property type="evidence" value="ECO:0007669"/>
    <property type="project" value="TreeGrafter"/>
</dbReference>
<dbReference type="InterPro" id="IPR043133">
    <property type="entry name" value="GTP-CH-I_C/QueF"/>
</dbReference>
<proteinExistence type="predicted"/>
<dbReference type="GO" id="GO:0008270">
    <property type="term" value="F:zinc ion binding"/>
    <property type="evidence" value="ECO:0007669"/>
    <property type="project" value="TreeGrafter"/>
</dbReference>
<dbReference type="GO" id="GO:0006729">
    <property type="term" value="P:tetrahydrobiopterin biosynthetic process"/>
    <property type="evidence" value="ECO:0007669"/>
    <property type="project" value="TreeGrafter"/>
</dbReference>
<feature type="region of interest" description="Disordered" evidence="5">
    <location>
        <begin position="1"/>
        <end position="26"/>
    </location>
</feature>
<feature type="compositionally biased region" description="Basic and acidic residues" evidence="5">
    <location>
        <begin position="195"/>
        <end position="208"/>
    </location>
</feature>
<dbReference type="Gene3D" id="3.30.1130.10">
    <property type="match status" value="1"/>
</dbReference>
<dbReference type="FunFam" id="3.30.1130.10:FF:000001">
    <property type="entry name" value="GTP cyclohydrolase 1"/>
    <property type="match status" value="1"/>
</dbReference>
<gene>
    <name evidence="7" type="primary">folE</name>
    <name evidence="7" type="ORF">E5139_06115</name>
</gene>
<dbReference type="InterPro" id="IPR001474">
    <property type="entry name" value="GTP_CycHdrlase_I"/>
</dbReference>
<dbReference type="GO" id="GO:0003934">
    <property type="term" value="F:GTP cyclohydrolase I activity"/>
    <property type="evidence" value="ECO:0007669"/>
    <property type="project" value="UniProtKB-EC"/>
</dbReference>
<comment type="catalytic activity">
    <reaction evidence="1">
        <text>GTP + H2O = 7,8-dihydroneopterin 3'-triphosphate + formate + H(+)</text>
        <dbReference type="Rhea" id="RHEA:17473"/>
        <dbReference type="ChEBI" id="CHEBI:15377"/>
        <dbReference type="ChEBI" id="CHEBI:15378"/>
        <dbReference type="ChEBI" id="CHEBI:15740"/>
        <dbReference type="ChEBI" id="CHEBI:37565"/>
        <dbReference type="ChEBI" id="CHEBI:58462"/>
        <dbReference type="EC" id="3.5.4.16"/>
    </reaction>
</comment>
<keyword evidence="4 7" id="KW-0378">Hydrolase</keyword>
<dbReference type="NCBIfam" id="NF006826">
    <property type="entry name" value="PRK09347.1-3"/>
    <property type="match status" value="1"/>
</dbReference>
<dbReference type="GeneID" id="42178493"/>
<dbReference type="Gene3D" id="1.10.286.10">
    <property type="match status" value="1"/>
</dbReference>
<dbReference type="EC" id="3.5.4.16" evidence="3"/>
<dbReference type="GeneID" id="8410098"/>
<evidence type="ECO:0000256" key="2">
    <source>
        <dbReference type="ARBA" id="ARBA00005080"/>
    </source>
</evidence>
<evidence type="ECO:0000256" key="4">
    <source>
        <dbReference type="ARBA" id="ARBA00022801"/>
    </source>
</evidence>
<reference evidence="7 8" key="2">
    <citation type="submission" date="2019-04" db="EMBL/GenBank/DDBJ databases">
        <authorList>
            <person name="Yang S."/>
            <person name="Wei W."/>
        </authorList>
    </citation>
    <scope>NUCLEOTIDE SEQUENCE [LARGE SCALE GENOMIC DNA]</scope>
    <source>
        <strain evidence="8">ZP60</strain>
    </source>
</reference>
<evidence type="ECO:0000313" key="8">
    <source>
        <dbReference type="Proteomes" id="UP000297053"/>
    </source>
</evidence>
<dbReference type="AlphaFoldDB" id="A0A4D6KHC2"/>
<evidence type="ECO:0000313" key="7">
    <source>
        <dbReference type="EMBL" id="QCD65233.1"/>
    </source>
</evidence>
<dbReference type="InterPro" id="IPR043134">
    <property type="entry name" value="GTP-CH-I_N"/>
</dbReference>
<name>A0A4D6KHC2_9EURY</name>
<dbReference type="PANTHER" id="PTHR11109:SF7">
    <property type="entry name" value="GTP CYCLOHYDROLASE 1"/>
    <property type="match status" value="1"/>
</dbReference>
<dbReference type="Proteomes" id="UP000297053">
    <property type="component" value="Chromosome"/>
</dbReference>
<feature type="compositionally biased region" description="Acidic residues" evidence="5">
    <location>
        <begin position="1"/>
        <end position="11"/>
    </location>
</feature>
<accession>A0A4D6KHC2</accession>
<dbReference type="UniPathway" id="UPA00848">
    <property type="reaction ID" value="UER00151"/>
</dbReference>
<feature type="region of interest" description="Disordered" evidence="5">
    <location>
        <begin position="182"/>
        <end position="208"/>
    </location>
</feature>
<dbReference type="Pfam" id="PF01227">
    <property type="entry name" value="GTP_cyclohydroI"/>
    <property type="match status" value="1"/>
</dbReference>
<protein>
    <recommendedName>
        <fullName evidence="3">GTP cyclohydrolase I</fullName>
        <ecNumber evidence="3">3.5.4.16</ecNumber>
    </recommendedName>
</protein>
<feature type="domain" description="GTP cyclohydrolase I" evidence="6">
    <location>
        <begin position="33"/>
        <end position="196"/>
    </location>
</feature>
<evidence type="ECO:0000256" key="3">
    <source>
        <dbReference type="ARBA" id="ARBA00012715"/>
    </source>
</evidence>
<feature type="compositionally biased region" description="Low complexity" evidence="5">
    <location>
        <begin position="182"/>
        <end position="194"/>
    </location>
</feature>
<evidence type="ECO:0000256" key="5">
    <source>
        <dbReference type="SAM" id="MobiDB-lite"/>
    </source>
</evidence>
<dbReference type="InterPro" id="IPR020602">
    <property type="entry name" value="GTP_CycHdrlase_I_dom"/>
</dbReference>
<dbReference type="KEGG" id="halz:E5139_06115"/>
<dbReference type="SUPFAM" id="SSF55620">
    <property type="entry name" value="Tetrahydrobiopterin biosynthesis enzymes-like"/>
    <property type="match status" value="1"/>
</dbReference>
<evidence type="ECO:0000256" key="1">
    <source>
        <dbReference type="ARBA" id="ARBA00001052"/>
    </source>
</evidence>
<dbReference type="OMA" id="CEHMCMS"/>
<dbReference type="GO" id="GO:0005525">
    <property type="term" value="F:GTP binding"/>
    <property type="evidence" value="ECO:0007669"/>
    <property type="project" value="TreeGrafter"/>
</dbReference>
<evidence type="ECO:0000259" key="6">
    <source>
        <dbReference type="Pfam" id="PF01227"/>
    </source>
</evidence>
<sequence>MTDETTMEDAAEATNAPATVPDGEGIDWEKAQEGTRLLLESIGEDPTADGLEATWQRRVPALFETFSEANREAEKPTMRTFEADQEGLVVKTGIPVYSLCEHHLLPYHGTAHVAYRPDERVVGLSKLVRYVRWQGRKPSMQERLTRDIADGLAAELDAAAVLVEIEATHMCEAMRGVETATTTTTRSVVGSPTTTERERFTDAVKKHE</sequence>